<dbReference type="InterPro" id="IPR015943">
    <property type="entry name" value="WD40/YVTN_repeat-like_dom_sf"/>
</dbReference>
<evidence type="ECO:0000313" key="7">
    <source>
        <dbReference type="Proteomes" id="UP000019132"/>
    </source>
</evidence>
<feature type="repeat" description="WD" evidence="4">
    <location>
        <begin position="225"/>
        <end position="260"/>
    </location>
</feature>
<dbReference type="VEuPathDB" id="FungiDB:PYU1_G012666"/>
<dbReference type="STRING" id="431595.K3X643"/>
<evidence type="ECO:0000256" key="3">
    <source>
        <dbReference type="ARBA" id="ARBA00022737"/>
    </source>
</evidence>
<dbReference type="InterPro" id="IPR059104">
    <property type="entry name" value="Beta-prop_EIPR1-like"/>
</dbReference>
<dbReference type="AlphaFoldDB" id="K3X643"/>
<dbReference type="EnsemblProtists" id="PYU1_T012692">
    <property type="protein sequence ID" value="PYU1_T012692"/>
    <property type="gene ID" value="PYU1_G012666"/>
</dbReference>
<dbReference type="PANTHER" id="PTHR14205:SF15">
    <property type="entry name" value="EARP AND GARP COMPLEX-INTERACTING PROTEIN 1"/>
    <property type="match status" value="1"/>
</dbReference>
<reference evidence="6" key="3">
    <citation type="submission" date="2015-02" db="UniProtKB">
        <authorList>
            <consortium name="EnsemblProtists"/>
        </authorList>
    </citation>
    <scope>IDENTIFICATION</scope>
    <source>
        <strain evidence="6">DAOM BR144</strain>
    </source>
</reference>
<dbReference type="InterPro" id="IPR019775">
    <property type="entry name" value="WD40_repeat_CS"/>
</dbReference>
<dbReference type="PROSITE" id="PS50082">
    <property type="entry name" value="WD_REPEATS_2"/>
    <property type="match status" value="2"/>
</dbReference>
<dbReference type="EMBL" id="GL376588">
    <property type="status" value="NOT_ANNOTATED_CDS"/>
    <property type="molecule type" value="Genomic_DNA"/>
</dbReference>
<dbReference type="HOGENOM" id="CLU_050772_0_0_1"/>
<organism evidence="6 7">
    <name type="scientific">Globisporangium ultimum (strain ATCC 200006 / CBS 805.95 / DAOM BR144)</name>
    <name type="common">Pythium ultimum</name>
    <dbReference type="NCBI Taxonomy" id="431595"/>
    <lineage>
        <taxon>Eukaryota</taxon>
        <taxon>Sar</taxon>
        <taxon>Stramenopiles</taxon>
        <taxon>Oomycota</taxon>
        <taxon>Peronosporomycetes</taxon>
        <taxon>Pythiales</taxon>
        <taxon>Pythiaceae</taxon>
        <taxon>Globisporangium</taxon>
    </lineage>
</organism>
<dbReference type="PROSITE" id="PS50294">
    <property type="entry name" value="WD_REPEATS_REGION"/>
    <property type="match status" value="1"/>
</dbReference>
<name>K3X643_GLOUD</name>
<sequence length="381" mass="42055">MFGSGACSFPIGSKVRCMEALLGDKENARFLVGTTSLLQPNQPLCSLSQIHVLDYSSTVNEVFVKHVYPHEAQVLDLAPSPFAKDLLVTCGKRKGEAVVATLWKMENVDDDGDIASEGDNPLKPLVAVAELPQQKLPVSKVAWNTGDEHVSAVLASAHGTSLRTWSLENNELAGQDKLELDLSLASGSLGALRWDPHHTNYISYTLGSSIQTWDTRSKSVVFAIEDAHMQTTLDIDYNPNKPHCVVSGGDDGKMKFWDLRHARKPLLTLSAHTHWVWNVRYNRFHDQLVLSSSSDSTLALWRVSSISSAPIVELDEQDFMSESASGADVVDTKIKTYEEHEDSVYAVAWGVSDSWIFGSVSYDGRFCVNQVPSTEKYKILL</sequence>
<dbReference type="PROSITE" id="PS00678">
    <property type="entry name" value="WD_REPEATS_1"/>
    <property type="match status" value="1"/>
</dbReference>
<comment type="similarity">
    <text evidence="1">Belongs to the WD repeat EIPR1 family.</text>
</comment>
<feature type="repeat" description="WD" evidence="4">
    <location>
        <begin position="269"/>
        <end position="305"/>
    </location>
</feature>
<evidence type="ECO:0000259" key="5">
    <source>
        <dbReference type="Pfam" id="PF23609"/>
    </source>
</evidence>
<keyword evidence="7" id="KW-1185">Reference proteome</keyword>
<dbReference type="OMA" id="HKYAILR"/>
<evidence type="ECO:0000313" key="6">
    <source>
        <dbReference type="EnsemblProtists" id="PYU1_T012692"/>
    </source>
</evidence>
<proteinExistence type="inferred from homology"/>
<reference evidence="7" key="1">
    <citation type="journal article" date="2010" name="Genome Biol.">
        <title>Genome sequence of the necrotrophic plant pathogen Pythium ultimum reveals original pathogenicity mechanisms and effector repertoire.</title>
        <authorList>
            <person name="Levesque C.A."/>
            <person name="Brouwer H."/>
            <person name="Cano L."/>
            <person name="Hamilton J.P."/>
            <person name="Holt C."/>
            <person name="Huitema E."/>
            <person name="Raffaele S."/>
            <person name="Robideau G.P."/>
            <person name="Thines M."/>
            <person name="Win J."/>
            <person name="Zerillo M.M."/>
            <person name="Beakes G.W."/>
            <person name="Boore J.L."/>
            <person name="Busam D."/>
            <person name="Dumas B."/>
            <person name="Ferriera S."/>
            <person name="Fuerstenberg S.I."/>
            <person name="Gachon C.M."/>
            <person name="Gaulin E."/>
            <person name="Govers F."/>
            <person name="Grenville-Briggs L."/>
            <person name="Horner N."/>
            <person name="Hostetler J."/>
            <person name="Jiang R.H."/>
            <person name="Johnson J."/>
            <person name="Krajaejun T."/>
            <person name="Lin H."/>
            <person name="Meijer H.J."/>
            <person name="Moore B."/>
            <person name="Morris P."/>
            <person name="Phuntmart V."/>
            <person name="Puiu D."/>
            <person name="Shetty J."/>
            <person name="Stajich J.E."/>
            <person name="Tripathy S."/>
            <person name="Wawra S."/>
            <person name="van West P."/>
            <person name="Whitty B.R."/>
            <person name="Coutinho P.M."/>
            <person name="Henrissat B."/>
            <person name="Martin F."/>
            <person name="Thomas P.D."/>
            <person name="Tyler B.M."/>
            <person name="De Vries R.P."/>
            <person name="Kamoun S."/>
            <person name="Yandell M."/>
            <person name="Tisserat N."/>
            <person name="Buell C.R."/>
        </authorList>
    </citation>
    <scope>NUCLEOTIDE SEQUENCE</scope>
    <source>
        <strain evidence="7">DAOM:BR144</strain>
    </source>
</reference>
<dbReference type="InterPro" id="IPR001680">
    <property type="entry name" value="WD40_rpt"/>
</dbReference>
<reference evidence="7" key="2">
    <citation type="submission" date="2010-04" db="EMBL/GenBank/DDBJ databases">
        <authorList>
            <person name="Buell R."/>
            <person name="Hamilton J."/>
            <person name="Hostetler J."/>
        </authorList>
    </citation>
    <scope>NUCLEOTIDE SEQUENCE [LARGE SCALE GENOMIC DNA]</scope>
    <source>
        <strain evidence="7">DAOM:BR144</strain>
    </source>
</reference>
<dbReference type="Gene3D" id="2.130.10.10">
    <property type="entry name" value="YVTN repeat-like/Quinoprotein amine dehydrogenase"/>
    <property type="match status" value="1"/>
</dbReference>
<dbReference type="SMART" id="SM00320">
    <property type="entry name" value="WD40"/>
    <property type="match status" value="5"/>
</dbReference>
<dbReference type="GO" id="GO:0016567">
    <property type="term" value="P:protein ubiquitination"/>
    <property type="evidence" value="ECO:0007669"/>
    <property type="project" value="TreeGrafter"/>
</dbReference>
<feature type="domain" description="EIPR1-like beta-propeller" evidence="5">
    <location>
        <begin position="6"/>
        <end position="301"/>
    </location>
</feature>
<dbReference type="eggNOG" id="KOG1007">
    <property type="taxonomic scope" value="Eukaryota"/>
</dbReference>
<dbReference type="PANTHER" id="PTHR14205">
    <property type="entry name" value="WD-REPEAT PROTEIN"/>
    <property type="match status" value="1"/>
</dbReference>
<dbReference type="Pfam" id="PF23609">
    <property type="entry name" value="Beta-prop_EIPR1"/>
    <property type="match status" value="1"/>
</dbReference>
<dbReference type="Proteomes" id="UP000019132">
    <property type="component" value="Unassembled WGS sequence"/>
</dbReference>
<evidence type="ECO:0000256" key="2">
    <source>
        <dbReference type="ARBA" id="ARBA00022574"/>
    </source>
</evidence>
<dbReference type="InterPro" id="IPR040323">
    <property type="entry name" value="EIPR1"/>
</dbReference>
<keyword evidence="2 4" id="KW-0853">WD repeat</keyword>
<dbReference type="InterPro" id="IPR036322">
    <property type="entry name" value="WD40_repeat_dom_sf"/>
</dbReference>
<evidence type="ECO:0000256" key="4">
    <source>
        <dbReference type="PROSITE-ProRule" id="PRU00221"/>
    </source>
</evidence>
<dbReference type="SUPFAM" id="SSF50978">
    <property type="entry name" value="WD40 repeat-like"/>
    <property type="match status" value="1"/>
</dbReference>
<dbReference type="Pfam" id="PF00400">
    <property type="entry name" value="WD40"/>
    <property type="match status" value="1"/>
</dbReference>
<accession>K3X643</accession>
<keyword evidence="3" id="KW-0677">Repeat</keyword>
<dbReference type="InParanoid" id="K3X643"/>
<protein>
    <recommendedName>
        <fullName evidence="5">EIPR1-like beta-propeller domain-containing protein</fullName>
    </recommendedName>
</protein>
<evidence type="ECO:0000256" key="1">
    <source>
        <dbReference type="ARBA" id="ARBA00005672"/>
    </source>
</evidence>